<feature type="region of interest" description="Disordered" evidence="1">
    <location>
        <begin position="532"/>
        <end position="551"/>
    </location>
</feature>
<dbReference type="Proteomes" id="UP000591131">
    <property type="component" value="Unassembled WGS sequence"/>
</dbReference>
<dbReference type="OrthoDB" id="10596699at2759"/>
<reference evidence="2 3" key="1">
    <citation type="submission" date="2020-04" db="EMBL/GenBank/DDBJ databases">
        <title>Perkinsus chesapeaki whole genome sequence.</title>
        <authorList>
            <person name="Bogema D.R."/>
        </authorList>
    </citation>
    <scope>NUCLEOTIDE SEQUENCE [LARGE SCALE GENOMIC DNA]</scope>
    <source>
        <strain evidence="2">ATCC PRA-425</strain>
    </source>
</reference>
<dbReference type="AlphaFoldDB" id="A0A7J6KR29"/>
<feature type="compositionally biased region" description="Polar residues" evidence="1">
    <location>
        <begin position="308"/>
        <end position="323"/>
    </location>
</feature>
<protein>
    <submittedName>
        <fullName evidence="2">Uncharacterized protein</fullName>
    </submittedName>
</protein>
<accession>A0A7J6KR29</accession>
<dbReference type="EMBL" id="JAAPAO010001597">
    <property type="protein sequence ID" value="KAF4649272.1"/>
    <property type="molecule type" value="Genomic_DNA"/>
</dbReference>
<organism evidence="2 3">
    <name type="scientific">Perkinsus chesapeaki</name>
    <name type="common">Clam parasite</name>
    <name type="synonym">Perkinsus andrewsi</name>
    <dbReference type="NCBI Taxonomy" id="330153"/>
    <lineage>
        <taxon>Eukaryota</taxon>
        <taxon>Sar</taxon>
        <taxon>Alveolata</taxon>
        <taxon>Perkinsozoa</taxon>
        <taxon>Perkinsea</taxon>
        <taxon>Perkinsida</taxon>
        <taxon>Perkinsidae</taxon>
        <taxon>Perkinsus</taxon>
    </lineage>
</organism>
<name>A0A7J6KR29_PERCH</name>
<evidence type="ECO:0000313" key="2">
    <source>
        <dbReference type="EMBL" id="KAF4649272.1"/>
    </source>
</evidence>
<proteinExistence type="predicted"/>
<comment type="caution">
    <text evidence="2">The sequence shown here is derived from an EMBL/GenBank/DDBJ whole genome shotgun (WGS) entry which is preliminary data.</text>
</comment>
<keyword evidence="3" id="KW-1185">Reference proteome</keyword>
<feature type="region of interest" description="Disordered" evidence="1">
    <location>
        <begin position="290"/>
        <end position="324"/>
    </location>
</feature>
<gene>
    <name evidence="2" type="ORF">FOL47_002234</name>
</gene>
<evidence type="ECO:0000313" key="3">
    <source>
        <dbReference type="Proteomes" id="UP000591131"/>
    </source>
</evidence>
<evidence type="ECO:0000256" key="1">
    <source>
        <dbReference type="SAM" id="MobiDB-lite"/>
    </source>
</evidence>
<sequence>MRFGRLIPSNNVRRSSFLKSISKAIYTQNPDDVMRLREAKDALGETTEINRVDRCRFVRRFIGDGNEAAERVKDVICKFQDADRAAAINLSQSCASSNVEQSAGIEPIITDRVLRCVQQQLVHLRNGCCADSLDHLPYTAVGRVRYKGGQIMLTEFRSSSRGTSRCEAIHSVLTKSFSSLNGLAEESFDARLSLLISAYNRRRLLSLGYAVPEPGLTPKEIELGMACGAAEYSDYSLAPTDCKDLPKVGFEYGRMCNQQASEFTIDSLSPEALTSAEMKAILTFEGEWDGEGCNSELESQVDPEDSDNSTVSFESASGLSSQGDIRERTQDTGLFTTNVECSESDEVPTARPSDDALFGSVSKLRAPRNVSKRRALTGAAQYVGPNFNNEMESIWTTIFSEQSIISRGSRAELTKKCLAQYSTIQLKAITDARKSGYIAPPLLEVSLALADLWVKEKLLLRASAAVDSVFDTDSRNAMSALSAELDKVPPAAAAAFAKPTLPADHPIPQSFPSEGPAAVTIEEFRREVDDNRANKIVEKGSTSSTSKSKKGLCPYCHLPLE</sequence>
<feature type="non-terminal residue" evidence="2">
    <location>
        <position position="1"/>
    </location>
</feature>